<evidence type="ECO:0000313" key="4">
    <source>
        <dbReference type="Proteomes" id="UP000235786"/>
    </source>
</evidence>
<feature type="domain" description="BRCT" evidence="2">
    <location>
        <begin position="132"/>
        <end position="239"/>
    </location>
</feature>
<dbReference type="EMBL" id="KZ613941">
    <property type="protein sequence ID" value="PMD44174.1"/>
    <property type="molecule type" value="Genomic_DNA"/>
</dbReference>
<dbReference type="Pfam" id="PF00533">
    <property type="entry name" value="BRCT"/>
    <property type="match status" value="1"/>
</dbReference>
<dbReference type="Proteomes" id="UP000235786">
    <property type="component" value="Unassembled WGS sequence"/>
</dbReference>
<dbReference type="Gene3D" id="3.40.50.10190">
    <property type="entry name" value="BRCT domain"/>
    <property type="match status" value="1"/>
</dbReference>
<dbReference type="AlphaFoldDB" id="A0A2J6S084"/>
<dbReference type="InterPro" id="IPR001357">
    <property type="entry name" value="BRCT_dom"/>
</dbReference>
<name>A0A2J6S084_HYAVF</name>
<reference evidence="3 4" key="1">
    <citation type="submission" date="2016-04" db="EMBL/GenBank/DDBJ databases">
        <title>A degradative enzymes factory behind the ericoid mycorrhizal symbiosis.</title>
        <authorList>
            <consortium name="DOE Joint Genome Institute"/>
            <person name="Martino E."/>
            <person name="Morin E."/>
            <person name="Grelet G."/>
            <person name="Kuo A."/>
            <person name="Kohler A."/>
            <person name="Daghino S."/>
            <person name="Barry K."/>
            <person name="Choi C."/>
            <person name="Cichocki N."/>
            <person name="Clum A."/>
            <person name="Copeland A."/>
            <person name="Hainaut M."/>
            <person name="Haridas S."/>
            <person name="Labutti K."/>
            <person name="Lindquist E."/>
            <person name="Lipzen A."/>
            <person name="Khouja H.-R."/>
            <person name="Murat C."/>
            <person name="Ohm R."/>
            <person name="Olson A."/>
            <person name="Spatafora J."/>
            <person name="Veneault-Fourrey C."/>
            <person name="Henrissat B."/>
            <person name="Grigoriev I."/>
            <person name="Martin F."/>
            <person name="Perotto S."/>
        </authorList>
    </citation>
    <scope>NUCLEOTIDE SEQUENCE [LARGE SCALE GENOMIC DNA]</scope>
    <source>
        <strain evidence="3 4">F</strain>
    </source>
</reference>
<protein>
    <recommendedName>
        <fullName evidence="2">BRCT domain-containing protein</fullName>
    </recommendedName>
</protein>
<dbReference type="SMART" id="SM00292">
    <property type="entry name" value="BRCT"/>
    <property type="match status" value="1"/>
</dbReference>
<gene>
    <name evidence="3" type="ORF">L207DRAFT_579127</name>
</gene>
<accession>A0A2J6S084</accession>
<dbReference type="SUPFAM" id="SSF52113">
    <property type="entry name" value="BRCT domain"/>
    <property type="match status" value="1"/>
</dbReference>
<evidence type="ECO:0000256" key="1">
    <source>
        <dbReference type="SAM" id="MobiDB-lite"/>
    </source>
</evidence>
<evidence type="ECO:0000259" key="2">
    <source>
        <dbReference type="PROSITE" id="PS50172"/>
    </source>
</evidence>
<dbReference type="OrthoDB" id="427711at2759"/>
<sequence>MPPPKASVPLAAEPKFGAHFDAWNNSSTGHQRAENRLGGSTGWRQSRASKLAYQFKTGGTGGPRISDQVGAGSENWDYKAKALIPKDVRDRAKVSVGDMLMEKGRMTMTEDEKMMAQRKTEDDKKEEEKLNQKKGVFHGLVMYINGSTYPLISDHKLKHLLAENGARMSLHLGRKQITHVILGKPSGFSGGGAGGGLSGTKIEKEIKRIGGYGVKYVGVEWVLESLKLGKRLPEAQFTNLKVAAKGQQSVYGMFKKTSRLESSGSEA</sequence>
<keyword evidence="4" id="KW-1185">Reference proteome</keyword>
<evidence type="ECO:0000313" key="3">
    <source>
        <dbReference type="EMBL" id="PMD44174.1"/>
    </source>
</evidence>
<feature type="region of interest" description="Disordered" evidence="1">
    <location>
        <begin position="21"/>
        <end position="45"/>
    </location>
</feature>
<dbReference type="InterPro" id="IPR036420">
    <property type="entry name" value="BRCT_dom_sf"/>
</dbReference>
<proteinExistence type="predicted"/>
<dbReference type="PROSITE" id="PS50172">
    <property type="entry name" value="BRCT"/>
    <property type="match status" value="1"/>
</dbReference>
<organism evidence="3 4">
    <name type="scientific">Hyaloscypha variabilis (strain UAMH 11265 / GT02V1 / F)</name>
    <name type="common">Meliniomyces variabilis</name>
    <dbReference type="NCBI Taxonomy" id="1149755"/>
    <lineage>
        <taxon>Eukaryota</taxon>
        <taxon>Fungi</taxon>
        <taxon>Dikarya</taxon>
        <taxon>Ascomycota</taxon>
        <taxon>Pezizomycotina</taxon>
        <taxon>Leotiomycetes</taxon>
        <taxon>Helotiales</taxon>
        <taxon>Hyaloscyphaceae</taxon>
        <taxon>Hyaloscypha</taxon>
        <taxon>Hyaloscypha variabilis</taxon>
    </lineage>
</organism>